<evidence type="ECO:0000313" key="3">
    <source>
        <dbReference type="Proteomes" id="UP000185895"/>
    </source>
</evidence>
<dbReference type="EMBL" id="MKKK01000021">
    <property type="protein sequence ID" value="OEY96167.1"/>
    <property type="molecule type" value="Genomic_DNA"/>
</dbReference>
<dbReference type="Proteomes" id="UP000185895">
    <property type="component" value="Unassembled WGS sequence"/>
</dbReference>
<dbReference type="OrthoDB" id="8609649at2"/>
<reference evidence="2 3" key="1">
    <citation type="submission" date="2016-09" db="EMBL/GenBank/DDBJ databases">
        <authorList>
            <person name="Capua I."/>
            <person name="De Benedictis P."/>
            <person name="Joannis T."/>
            <person name="Lombin L.H."/>
            <person name="Cattoli G."/>
        </authorList>
    </citation>
    <scope>NUCLEOTIDE SEQUENCE [LARGE SCALE GENOMIC DNA]</scope>
    <source>
        <strain evidence="2 3">ANC 4671</strain>
    </source>
</reference>
<keyword evidence="3" id="KW-1185">Reference proteome</keyword>
<dbReference type="AlphaFoldDB" id="A0A1E7RA92"/>
<accession>A0A1E7RA92</accession>
<organism evidence="2 3">
    <name type="scientific">Acinetobacter qingfengensis</name>
    <dbReference type="NCBI Taxonomy" id="1262585"/>
    <lineage>
        <taxon>Bacteria</taxon>
        <taxon>Pseudomonadati</taxon>
        <taxon>Pseudomonadota</taxon>
        <taxon>Gammaproteobacteria</taxon>
        <taxon>Moraxellales</taxon>
        <taxon>Moraxellaceae</taxon>
        <taxon>Acinetobacter</taxon>
    </lineage>
</organism>
<sequence>MHKHIPYQLHIAVTQIDPQLDQAWELSLQKIFLQLDEEMREIIYKQILQVKEIQWNKVHNTFSYHPRTEFFDTIDQIGHDGIRNLAKKVFSSLSELDKYKNALEIADFLEIILRQIDKIDVNENLNLQKIKQKIRKGFIYKAANIILKKETIEIPFNQRNITTEQLKSFFNEVFLKQQLLGYWFKTLRPYQLAEQPKALFNTYLKQQQQIRQLEIVKTSKFIFILAPTASQQSNPFSARRFLQEDIIETASQHIYLNGIILDLTLLDNEQHIQQFKSQMQRIISIEKQISKPISDLISHFEEYNSQMLLPFLFQPFDATGLNIESIIRERLLEFEQRLSINILEPLAKYLRSNNLHQDECNYLFISIKQIMSDIISYFYDFQNQPAVIFDEQVNNFSARLQAYLTLLKKRSTHIFKISSTEEWYIEHENALEPIQKLKQIGKQNLQAYLDTSKQIKTLQRKQDEGNYGFMERLFNKNKKIEENIRQLKNKIDLIKESAFIEILRIPKEYSNLSVYLEFEALISINNKERHYAFPTGDNGISRLPILIKLPENRKEFNLQEFINAAEYDLSLHKQEWAAFNR</sequence>
<keyword evidence="1" id="KW-0175">Coiled coil</keyword>
<dbReference type="RefSeq" id="WP_070069769.1">
    <property type="nucleotide sequence ID" value="NZ_VXKN01000004.1"/>
</dbReference>
<evidence type="ECO:0000256" key="1">
    <source>
        <dbReference type="SAM" id="Coils"/>
    </source>
</evidence>
<proteinExistence type="predicted"/>
<dbReference type="STRING" id="1262585.BJI46_12375"/>
<comment type="caution">
    <text evidence="2">The sequence shown here is derived from an EMBL/GenBank/DDBJ whole genome shotgun (WGS) entry which is preliminary data.</text>
</comment>
<feature type="coiled-coil region" evidence="1">
    <location>
        <begin position="470"/>
        <end position="497"/>
    </location>
</feature>
<protein>
    <submittedName>
        <fullName evidence="2">Uncharacterized protein</fullName>
    </submittedName>
</protein>
<gene>
    <name evidence="2" type="ORF">BJI46_12375</name>
</gene>
<name>A0A1E7RA92_9GAMM</name>
<evidence type="ECO:0000313" key="2">
    <source>
        <dbReference type="EMBL" id="OEY96167.1"/>
    </source>
</evidence>